<accession>A0A1E2SJM8</accession>
<dbReference type="EMBL" id="LNZG01000034">
    <property type="protein sequence ID" value="ODA89730.1"/>
    <property type="molecule type" value="Genomic_DNA"/>
</dbReference>
<feature type="region of interest" description="Disordered" evidence="1">
    <location>
        <begin position="67"/>
        <end position="100"/>
    </location>
</feature>
<evidence type="ECO:0000313" key="3">
    <source>
        <dbReference type="EMBL" id="ODA89963.1"/>
    </source>
</evidence>
<dbReference type="AlphaFoldDB" id="A0A1E2SJM8"/>
<dbReference type="Proteomes" id="UP000094426">
    <property type="component" value="Unassembled WGS sequence"/>
</dbReference>
<gene>
    <name evidence="3" type="ORF">ATY41_02680</name>
    <name evidence="2" type="ORF">ATY41_03390</name>
</gene>
<sequence length="185" mass="18963">MRKQELVLGGVAIAVAAALFGTASWAAITRTGTVPAPVTALAPVADAGRPKAQSAPPVAVAPQAAAPLPAPKTPVSKTPAGHVHAQADADPAPVSSSTPEPVLDPGYEGSLSPTSWFHYVPANPVPIIPSSVTPPREPGFQISLANPNVPYDPVTNPHPVYVFYKGCETRTAVCDVSEFWGAAGY</sequence>
<evidence type="ECO:0000313" key="2">
    <source>
        <dbReference type="EMBL" id="ODA89730.1"/>
    </source>
</evidence>
<evidence type="ECO:0000313" key="4">
    <source>
        <dbReference type="Proteomes" id="UP000094426"/>
    </source>
</evidence>
<comment type="caution">
    <text evidence="3">The sequence shown here is derived from an EMBL/GenBank/DDBJ whole genome shotgun (WGS) entry which is preliminary data.</text>
</comment>
<reference evidence="3 4" key="1">
    <citation type="submission" date="2015-11" db="EMBL/GenBank/DDBJ databases">
        <authorList>
            <person name="Zhang Y."/>
            <person name="Guo Z."/>
        </authorList>
    </citation>
    <scope>NUCLEOTIDE SEQUENCE [LARGE SCALE GENOMIC DNA]</scope>
    <source>
        <strain evidence="3">Gdw1</strain>
        <strain evidence="4">gdw1</strain>
    </source>
</reference>
<evidence type="ECO:0000256" key="1">
    <source>
        <dbReference type="SAM" id="MobiDB-lite"/>
    </source>
</evidence>
<name>A0A1E2SJM8_LEIXY</name>
<protein>
    <submittedName>
        <fullName evidence="3">Uncharacterized protein</fullName>
    </submittedName>
</protein>
<proteinExistence type="predicted"/>
<dbReference type="RefSeq" id="WP_041766800.1">
    <property type="nucleotide sequence ID" value="NZ_LNZG01000023.1"/>
</dbReference>
<organism evidence="3 4">
    <name type="scientific">Leifsonia xyli subsp. xyli</name>
    <dbReference type="NCBI Taxonomy" id="59736"/>
    <lineage>
        <taxon>Bacteria</taxon>
        <taxon>Bacillati</taxon>
        <taxon>Actinomycetota</taxon>
        <taxon>Actinomycetes</taxon>
        <taxon>Micrococcales</taxon>
        <taxon>Microbacteriaceae</taxon>
        <taxon>Leifsonia</taxon>
    </lineage>
</organism>
<dbReference type="EMBL" id="LNZG01000023">
    <property type="protein sequence ID" value="ODA89963.1"/>
    <property type="molecule type" value="Genomic_DNA"/>
</dbReference>